<dbReference type="GeneID" id="13302483"/>
<gene>
    <name evidence="2" type="ORF">PFDSM3638_03355</name>
</gene>
<accession>A0A5C0XNX5</accession>
<keyword evidence="1" id="KW-1133">Transmembrane helix</keyword>
<reference evidence="2 3" key="1">
    <citation type="submission" date="2017-08" db="EMBL/GenBank/DDBJ databases">
        <title>Resequencing and Reannotation of the genome of Pyrococcus furiosus type strain DSM3638.</title>
        <authorList>
            <person name="Reichelt R.M."/>
            <person name="Bunk B."/>
        </authorList>
    </citation>
    <scope>NUCLEOTIDE SEQUENCE [LARGE SCALE GENOMIC DNA]</scope>
    <source>
        <strain evidence="2 3">DSM 3638</strain>
    </source>
</reference>
<evidence type="ECO:0000313" key="2">
    <source>
        <dbReference type="EMBL" id="QEK78371.1"/>
    </source>
</evidence>
<feature type="transmembrane region" description="Helical" evidence="1">
    <location>
        <begin position="40"/>
        <end position="59"/>
    </location>
</feature>
<name>A0A5C0XNX5_PYRFU</name>
<dbReference type="RefSeq" id="WP_011011792.1">
    <property type="nucleotide sequence ID" value="NC_003413.1"/>
</dbReference>
<dbReference type="AlphaFoldDB" id="A0A5C0XNX5"/>
<evidence type="ECO:0000313" key="3">
    <source>
        <dbReference type="Proteomes" id="UP000324354"/>
    </source>
</evidence>
<evidence type="ECO:0000256" key="1">
    <source>
        <dbReference type="SAM" id="Phobius"/>
    </source>
</evidence>
<feature type="transmembrane region" description="Helical" evidence="1">
    <location>
        <begin position="12"/>
        <end position="34"/>
    </location>
</feature>
<keyword evidence="1" id="KW-0472">Membrane</keyword>
<organism evidence="2 3">
    <name type="scientific">Pyrococcus furiosus (strain ATCC 43587 / DSM 3638 / JCM 8422 / Vc1)</name>
    <dbReference type="NCBI Taxonomy" id="186497"/>
    <lineage>
        <taxon>Archaea</taxon>
        <taxon>Methanobacteriati</taxon>
        <taxon>Methanobacteriota</taxon>
        <taxon>Thermococci</taxon>
        <taxon>Thermococcales</taxon>
        <taxon>Thermococcaceae</taxon>
        <taxon>Pyrococcus</taxon>
    </lineage>
</organism>
<keyword evidence="1" id="KW-0812">Transmembrane</keyword>
<dbReference type="GeneID" id="41712473"/>
<dbReference type="Proteomes" id="UP000324354">
    <property type="component" value="Chromosome"/>
</dbReference>
<proteinExistence type="predicted"/>
<sequence>MKKERLRYSLPLLLIGIGVLIVLLHPPYIMRFIIGGQAYYINLLLAFTLIVGGILLIFVGEEGISSS</sequence>
<dbReference type="EMBL" id="CP023154">
    <property type="protein sequence ID" value="QEK78371.1"/>
    <property type="molecule type" value="Genomic_DNA"/>
</dbReference>
<protein>
    <submittedName>
        <fullName evidence="2">Uncharacterized protein</fullName>
    </submittedName>
</protein>